<keyword evidence="1" id="KW-0812">Transmembrane</keyword>
<feature type="transmembrane region" description="Helical" evidence="1">
    <location>
        <begin position="42"/>
        <end position="66"/>
    </location>
</feature>
<comment type="caution">
    <text evidence="3">The sequence shown here is derived from an EMBL/GenBank/DDBJ whole genome shotgun (WGS) entry which is preliminary data.</text>
</comment>
<dbReference type="GO" id="GO:0016020">
    <property type="term" value="C:membrane"/>
    <property type="evidence" value="ECO:0007669"/>
    <property type="project" value="TreeGrafter"/>
</dbReference>
<evidence type="ECO:0000313" key="3">
    <source>
        <dbReference type="EMBL" id="KAG5640129.1"/>
    </source>
</evidence>
<evidence type="ECO:0000256" key="1">
    <source>
        <dbReference type="SAM" id="Phobius"/>
    </source>
</evidence>
<accession>A0A9P7FZR3</accession>
<keyword evidence="1" id="KW-0472">Membrane</keyword>
<dbReference type="PANTHER" id="PTHR34814:SF1">
    <property type="entry name" value="NITROSOGUANIDINE RESISTANCE PROTEIN SNG1"/>
    <property type="match status" value="1"/>
</dbReference>
<dbReference type="Proteomes" id="UP000775547">
    <property type="component" value="Unassembled WGS sequence"/>
</dbReference>
<dbReference type="InterPro" id="IPR022703">
    <property type="entry name" value="DUF3533"/>
</dbReference>
<dbReference type="Pfam" id="PF12051">
    <property type="entry name" value="DUF3533"/>
    <property type="match status" value="1"/>
</dbReference>
<dbReference type="OrthoDB" id="3019638at2759"/>
<proteinExistence type="predicted"/>
<reference evidence="3" key="1">
    <citation type="submission" date="2020-07" db="EMBL/GenBank/DDBJ databases">
        <authorList>
            <person name="Nieuwenhuis M."/>
            <person name="Van De Peppel L.J.J."/>
        </authorList>
    </citation>
    <scope>NUCLEOTIDE SEQUENCE</scope>
    <source>
        <strain evidence="3">AP01</strain>
        <tissue evidence="3">Mycelium</tissue>
    </source>
</reference>
<dbReference type="PANTHER" id="PTHR34814">
    <property type="entry name" value="NITROSOGUANIDINE RESISTANCE PROTEIN SNG1"/>
    <property type="match status" value="1"/>
</dbReference>
<gene>
    <name evidence="3" type="ORF">DXG03_001009</name>
</gene>
<sequence length="138" mass="15081">MSAQSTLTERSAAPSVVSVEPVSEKPFSKKFFDKENAEARGAYLKVLIAGTFAIIIVVFTVFSIFWGSLWKTPVRNLEGWVVDFDGGLVGQTVTRALSSSHAGKVTWTPVSADRFRDGLNELATDVREQRTWVAIASA</sequence>
<dbReference type="AlphaFoldDB" id="A0A9P7FZR3"/>
<keyword evidence="4" id="KW-1185">Reference proteome</keyword>
<protein>
    <recommendedName>
        <fullName evidence="2">DUF3533 domain-containing protein</fullName>
    </recommendedName>
</protein>
<dbReference type="InterPro" id="IPR053001">
    <property type="entry name" value="MNNG_permease-like"/>
</dbReference>
<dbReference type="EMBL" id="JABCKV010001157">
    <property type="protein sequence ID" value="KAG5640129.1"/>
    <property type="molecule type" value="Genomic_DNA"/>
</dbReference>
<evidence type="ECO:0000259" key="2">
    <source>
        <dbReference type="Pfam" id="PF12051"/>
    </source>
</evidence>
<name>A0A9P7FZR3_9AGAR</name>
<feature type="domain" description="DUF3533" evidence="2">
    <location>
        <begin position="53"/>
        <end position="135"/>
    </location>
</feature>
<evidence type="ECO:0000313" key="4">
    <source>
        <dbReference type="Proteomes" id="UP000775547"/>
    </source>
</evidence>
<keyword evidence="1" id="KW-1133">Transmembrane helix</keyword>
<organism evidence="3 4">
    <name type="scientific">Asterophora parasitica</name>
    <dbReference type="NCBI Taxonomy" id="117018"/>
    <lineage>
        <taxon>Eukaryota</taxon>
        <taxon>Fungi</taxon>
        <taxon>Dikarya</taxon>
        <taxon>Basidiomycota</taxon>
        <taxon>Agaricomycotina</taxon>
        <taxon>Agaricomycetes</taxon>
        <taxon>Agaricomycetidae</taxon>
        <taxon>Agaricales</taxon>
        <taxon>Tricholomatineae</taxon>
        <taxon>Lyophyllaceae</taxon>
        <taxon>Asterophora</taxon>
    </lineage>
</organism>
<reference evidence="3" key="2">
    <citation type="submission" date="2021-10" db="EMBL/GenBank/DDBJ databases">
        <title>Phylogenomics reveals ancestral predisposition of the termite-cultivated fungus Termitomyces towards a domesticated lifestyle.</title>
        <authorList>
            <person name="Auxier B."/>
            <person name="Grum-Grzhimaylo A."/>
            <person name="Cardenas M.E."/>
            <person name="Lodge J.D."/>
            <person name="Laessoe T."/>
            <person name="Pedersen O."/>
            <person name="Smith M.E."/>
            <person name="Kuyper T.W."/>
            <person name="Franco-Molano E.A."/>
            <person name="Baroni T.J."/>
            <person name="Aanen D.K."/>
        </authorList>
    </citation>
    <scope>NUCLEOTIDE SEQUENCE</scope>
    <source>
        <strain evidence="3">AP01</strain>
        <tissue evidence="3">Mycelium</tissue>
    </source>
</reference>